<feature type="compositionally biased region" description="Basic and acidic residues" evidence="1">
    <location>
        <begin position="1"/>
        <end position="12"/>
    </location>
</feature>
<feature type="region of interest" description="Disordered" evidence="1">
    <location>
        <begin position="1"/>
        <end position="45"/>
    </location>
</feature>
<evidence type="ECO:0000313" key="2">
    <source>
        <dbReference type="EMBL" id="MDS0292601.1"/>
    </source>
</evidence>
<dbReference type="EMBL" id="JAMQOQ010000001">
    <property type="protein sequence ID" value="MDS0292601.1"/>
    <property type="molecule type" value="Genomic_DNA"/>
</dbReference>
<protein>
    <submittedName>
        <fullName evidence="2">Uncharacterized protein</fullName>
    </submittedName>
</protein>
<comment type="caution">
    <text evidence="2">The sequence shown here is derived from an EMBL/GenBank/DDBJ whole genome shotgun (WGS) entry which is preliminary data.</text>
</comment>
<evidence type="ECO:0000313" key="3">
    <source>
        <dbReference type="Proteomes" id="UP001254813"/>
    </source>
</evidence>
<dbReference type="RefSeq" id="WP_310926451.1">
    <property type="nucleotide sequence ID" value="NZ_JAMQOQ010000001.1"/>
</dbReference>
<gene>
    <name evidence="2" type="ORF">NDI79_00280</name>
</gene>
<keyword evidence="3" id="KW-1185">Reference proteome</keyword>
<organism evidence="2 3">
    <name type="scientific">Halogeometricum luteum</name>
    <dbReference type="NCBI Taxonomy" id="2950537"/>
    <lineage>
        <taxon>Archaea</taxon>
        <taxon>Methanobacteriati</taxon>
        <taxon>Methanobacteriota</taxon>
        <taxon>Stenosarchaea group</taxon>
        <taxon>Halobacteria</taxon>
        <taxon>Halobacteriales</taxon>
        <taxon>Haloferacaceae</taxon>
        <taxon>Halogeometricum</taxon>
    </lineage>
</organism>
<accession>A0ABU2FVP2</accession>
<reference evidence="2 3" key="1">
    <citation type="submission" date="2022-06" db="EMBL/GenBank/DDBJ databases">
        <title>Halogeometricum sp. a new haloarchaeum isolate from saline soil.</title>
        <authorList>
            <person name="Strakova D."/>
            <person name="Galisteo C."/>
            <person name="Sanchez-Porro C."/>
            <person name="Ventosa A."/>
        </authorList>
    </citation>
    <scope>NUCLEOTIDE SEQUENCE [LARGE SCALE GENOMIC DNA]</scope>
    <source>
        <strain evidence="3">S3BR25-2</strain>
    </source>
</reference>
<proteinExistence type="predicted"/>
<sequence length="45" mass="4555">MSRAETGRDGDAGGHAAPTDGDNGDERRDDGSATGFYIGGGTKRV</sequence>
<evidence type="ECO:0000256" key="1">
    <source>
        <dbReference type="SAM" id="MobiDB-lite"/>
    </source>
</evidence>
<dbReference type="Proteomes" id="UP001254813">
    <property type="component" value="Unassembled WGS sequence"/>
</dbReference>
<name>A0ABU2FVP2_9EURY</name>